<name>A0A2G2ZGX9_CAPAN</name>
<dbReference type="PANTHER" id="PTHR32444:SF150">
    <property type="entry name" value="NON-SPECIFIC SERINE_THREONINE PROTEIN KINASE"/>
    <property type="match status" value="1"/>
</dbReference>
<dbReference type="SUPFAM" id="SSF56112">
    <property type="entry name" value="Protein kinase-like (PK-like)"/>
    <property type="match status" value="1"/>
</dbReference>
<evidence type="ECO:0000256" key="3">
    <source>
        <dbReference type="SAM" id="SignalP"/>
    </source>
</evidence>
<dbReference type="InterPro" id="IPR036426">
    <property type="entry name" value="Bulb-type_lectin_dom_sf"/>
</dbReference>
<dbReference type="Proteomes" id="UP000222542">
    <property type="component" value="Unassembled WGS sequence"/>
</dbReference>
<keyword evidence="2" id="KW-0812">Transmembrane</keyword>
<dbReference type="GO" id="GO:0005524">
    <property type="term" value="F:ATP binding"/>
    <property type="evidence" value="ECO:0007669"/>
    <property type="project" value="InterPro"/>
</dbReference>
<dbReference type="Gramene" id="PHT81257">
    <property type="protein sequence ID" value="PHT81257"/>
    <property type="gene ID" value="T459_14272"/>
</dbReference>
<keyword evidence="6" id="KW-1185">Reference proteome</keyword>
<dbReference type="InterPro" id="IPR001245">
    <property type="entry name" value="Ser-Thr/Tyr_kinase_cat_dom"/>
</dbReference>
<dbReference type="GO" id="GO:0004672">
    <property type="term" value="F:protein kinase activity"/>
    <property type="evidence" value="ECO:0007669"/>
    <property type="project" value="InterPro"/>
</dbReference>
<feature type="domain" description="Protein kinase" evidence="4">
    <location>
        <begin position="341"/>
        <end position="450"/>
    </location>
</feature>
<dbReference type="Pfam" id="PF07714">
    <property type="entry name" value="PK_Tyr_Ser-Thr"/>
    <property type="match status" value="1"/>
</dbReference>
<dbReference type="SMART" id="SM00473">
    <property type="entry name" value="PAN_AP"/>
    <property type="match status" value="1"/>
</dbReference>
<dbReference type="InterPro" id="IPR000719">
    <property type="entry name" value="Prot_kinase_dom"/>
</dbReference>
<dbReference type="InterPro" id="IPR003609">
    <property type="entry name" value="Pan_app"/>
</dbReference>
<keyword evidence="2" id="KW-0472">Membrane</keyword>
<dbReference type="FunFam" id="3.30.200.20:FF:000924">
    <property type="entry name" value="Uncharacterized protein"/>
    <property type="match status" value="1"/>
</dbReference>
<dbReference type="CDD" id="cd01098">
    <property type="entry name" value="PAN_AP_plant"/>
    <property type="match status" value="1"/>
</dbReference>
<dbReference type="Gene3D" id="3.30.200.20">
    <property type="entry name" value="Phosphorylase Kinase, domain 1"/>
    <property type="match status" value="1"/>
</dbReference>
<dbReference type="OMA" id="CEEEILW"/>
<dbReference type="PROSITE" id="PS50011">
    <property type="entry name" value="PROTEIN_KINASE_DOM"/>
    <property type="match status" value="1"/>
</dbReference>
<evidence type="ECO:0000259" key="4">
    <source>
        <dbReference type="PROSITE" id="PS50011"/>
    </source>
</evidence>
<comment type="caution">
    <text evidence="5">The sequence shown here is derived from an EMBL/GenBank/DDBJ whole genome shotgun (WGS) entry which is preliminary data.</text>
</comment>
<gene>
    <name evidence="5" type="ORF">T459_14272</name>
</gene>
<accession>A0A2G2ZGX9</accession>
<evidence type="ECO:0000313" key="6">
    <source>
        <dbReference type="Proteomes" id="UP000222542"/>
    </source>
</evidence>
<protein>
    <recommendedName>
        <fullName evidence="4">Protein kinase domain-containing protein</fullName>
    </recommendedName>
</protein>
<feature type="transmembrane region" description="Helical" evidence="2">
    <location>
        <begin position="294"/>
        <end position="316"/>
    </location>
</feature>
<dbReference type="InterPro" id="IPR011009">
    <property type="entry name" value="Kinase-like_dom_sf"/>
</dbReference>
<reference evidence="5 6" key="1">
    <citation type="journal article" date="2014" name="Nat. Genet.">
        <title>Genome sequence of the hot pepper provides insights into the evolution of pungency in Capsicum species.</title>
        <authorList>
            <person name="Kim S."/>
            <person name="Park M."/>
            <person name="Yeom S.I."/>
            <person name="Kim Y.M."/>
            <person name="Lee J.M."/>
            <person name="Lee H.A."/>
            <person name="Seo E."/>
            <person name="Choi J."/>
            <person name="Cheong K."/>
            <person name="Kim K.T."/>
            <person name="Jung K."/>
            <person name="Lee G.W."/>
            <person name="Oh S.K."/>
            <person name="Bae C."/>
            <person name="Kim S.B."/>
            <person name="Lee H.Y."/>
            <person name="Kim S.Y."/>
            <person name="Kim M.S."/>
            <person name="Kang B.C."/>
            <person name="Jo Y.D."/>
            <person name="Yang H.B."/>
            <person name="Jeong H.J."/>
            <person name="Kang W.H."/>
            <person name="Kwon J.K."/>
            <person name="Shin C."/>
            <person name="Lim J.Y."/>
            <person name="Park J.H."/>
            <person name="Huh J.H."/>
            <person name="Kim J.S."/>
            <person name="Kim B.D."/>
            <person name="Cohen O."/>
            <person name="Paran I."/>
            <person name="Suh M.C."/>
            <person name="Lee S.B."/>
            <person name="Kim Y.K."/>
            <person name="Shin Y."/>
            <person name="Noh S.J."/>
            <person name="Park J."/>
            <person name="Seo Y.S."/>
            <person name="Kwon S.Y."/>
            <person name="Kim H.A."/>
            <person name="Park J.M."/>
            <person name="Kim H.J."/>
            <person name="Choi S.B."/>
            <person name="Bosland P.W."/>
            <person name="Reeves G."/>
            <person name="Jo S.H."/>
            <person name="Lee B.W."/>
            <person name="Cho H.T."/>
            <person name="Choi H.S."/>
            <person name="Lee M.S."/>
            <person name="Yu Y."/>
            <person name="Do Choi Y."/>
            <person name="Park B.S."/>
            <person name="van Deynze A."/>
            <person name="Ashrafi H."/>
            <person name="Hill T."/>
            <person name="Kim W.T."/>
            <person name="Pai H.S."/>
            <person name="Ahn H.K."/>
            <person name="Yeam I."/>
            <person name="Giovannoni J.J."/>
            <person name="Rose J.K."/>
            <person name="Sorensen I."/>
            <person name="Lee S.J."/>
            <person name="Kim R.W."/>
            <person name="Choi I.Y."/>
            <person name="Choi B.S."/>
            <person name="Lim J.S."/>
            <person name="Lee Y.H."/>
            <person name="Choi D."/>
        </authorList>
    </citation>
    <scope>NUCLEOTIDE SEQUENCE [LARGE SCALE GENOMIC DNA]</scope>
    <source>
        <strain evidence="6">cv. CM334</strain>
    </source>
</reference>
<feature type="chain" id="PRO_5013693321" description="Protein kinase domain-containing protein" evidence="3">
    <location>
        <begin position="28"/>
        <end position="450"/>
    </location>
</feature>
<evidence type="ECO:0000256" key="1">
    <source>
        <dbReference type="ARBA" id="ARBA00022729"/>
    </source>
</evidence>
<evidence type="ECO:0000256" key="2">
    <source>
        <dbReference type="SAM" id="Phobius"/>
    </source>
</evidence>
<sequence>MISSSRNLQQIVHVILVILHCFVTGLCTELDSITSTQYLTSWEVIVPRRRLQVGIFQSSKRQDSSGVVKISGDGNVVVMNCEEEILWSSNVSTSQSFEHPSDSTIPRTRISENTRTGERVEATSWRSPWDPNFGNFSLGMNSGVIPQVYIWKGSRPYWQSGQWNGQTFIGVQYMYPVVSDGFNLVNNREEKSSTTEDLCRSQCSGNCSCVVYAYDTVIGCMSWSKMIDIQQFQSSGKDLYIRVAHSELGMYSDHYKNIKKIVIPVILGTHTLSVCLFICFTMMARRRGKQVIEFMYHTFRSALLAIVNLKVVILLADRSAVYMEELPVFSLDMLANATSQFHEDNKLGQGGFGPVYKDGKEIAVKRLSKASRQGLEEFMNEVLVISKVQHRNLVRLLRCCVNKDEKMLIYEYMKLGCVSLWFVLTLDQSFLHLIQRSFYLLHIYVAQTLQ</sequence>
<dbReference type="EMBL" id="AYRZ02000005">
    <property type="protein sequence ID" value="PHT81257.1"/>
    <property type="molecule type" value="Genomic_DNA"/>
</dbReference>
<organism evidence="5 6">
    <name type="scientific">Capsicum annuum</name>
    <name type="common">Capsicum pepper</name>
    <dbReference type="NCBI Taxonomy" id="4072"/>
    <lineage>
        <taxon>Eukaryota</taxon>
        <taxon>Viridiplantae</taxon>
        <taxon>Streptophyta</taxon>
        <taxon>Embryophyta</taxon>
        <taxon>Tracheophyta</taxon>
        <taxon>Spermatophyta</taxon>
        <taxon>Magnoliopsida</taxon>
        <taxon>eudicotyledons</taxon>
        <taxon>Gunneridae</taxon>
        <taxon>Pentapetalae</taxon>
        <taxon>asterids</taxon>
        <taxon>lamiids</taxon>
        <taxon>Solanales</taxon>
        <taxon>Solanaceae</taxon>
        <taxon>Solanoideae</taxon>
        <taxon>Capsiceae</taxon>
        <taxon>Capsicum</taxon>
    </lineage>
</organism>
<evidence type="ECO:0000313" key="5">
    <source>
        <dbReference type="EMBL" id="PHT81257.1"/>
    </source>
</evidence>
<dbReference type="Pfam" id="PF08276">
    <property type="entry name" value="PAN_2"/>
    <property type="match status" value="1"/>
</dbReference>
<proteinExistence type="predicted"/>
<dbReference type="PANTHER" id="PTHR32444">
    <property type="entry name" value="BULB-TYPE LECTIN DOMAIN-CONTAINING PROTEIN"/>
    <property type="match status" value="1"/>
</dbReference>
<feature type="transmembrane region" description="Helical" evidence="2">
    <location>
        <begin position="261"/>
        <end position="282"/>
    </location>
</feature>
<feature type="signal peptide" evidence="3">
    <location>
        <begin position="1"/>
        <end position="27"/>
    </location>
</feature>
<keyword evidence="1 3" id="KW-0732">Signal</keyword>
<keyword evidence="2" id="KW-1133">Transmembrane helix</keyword>
<dbReference type="SUPFAM" id="SSF51110">
    <property type="entry name" value="alpha-D-mannose-specific plant lectins"/>
    <property type="match status" value="1"/>
</dbReference>
<dbReference type="AlphaFoldDB" id="A0A2G2ZGX9"/>
<reference evidence="5 6" key="2">
    <citation type="journal article" date="2017" name="Genome Biol.">
        <title>New reference genome sequences of hot pepper reveal the massive evolution of plant disease-resistance genes by retroduplication.</title>
        <authorList>
            <person name="Kim S."/>
            <person name="Park J."/>
            <person name="Yeom S.I."/>
            <person name="Kim Y.M."/>
            <person name="Seo E."/>
            <person name="Kim K.T."/>
            <person name="Kim M.S."/>
            <person name="Lee J.M."/>
            <person name="Cheong K."/>
            <person name="Shin H.S."/>
            <person name="Kim S.B."/>
            <person name="Han K."/>
            <person name="Lee J."/>
            <person name="Park M."/>
            <person name="Lee H.A."/>
            <person name="Lee H.Y."/>
            <person name="Lee Y."/>
            <person name="Oh S."/>
            <person name="Lee J.H."/>
            <person name="Choi E."/>
            <person name="Choi E."/>
            <person name="Lee S.E."/>
            <person name="Jeon J."/>
            <person name="Kim H."/>
            <person name="Choi G."/>
            <person name="Song H."/>
            <person name="Lee J."/>
            <person name="Lee S.C."/>
            <person name="Kwon J.K."/>
            <person name="Lee H.Y."/>
            <person name="Koo N."/>
            <person name="Hong Y."/>
            <person name="Kim R.W."/>
            <person name="Kang W.H."/>
            <person name="Huh J.H."/>
            <person name="Kang B.C."/>
            <person name="Yang T.J."/>
            <person name="Lee Y.H."/>
            <person name="Bennetzen J.L."/>
            <person name="Choi D."/>
        </authorList>
    </citation>
    <scope>NUCLEOTIDE SEQUENCE [LARGE SCALE GENOMIC DNA]</scope>
    <source>
        <strain evidence="6">cv. CM334</strain>
    </source>
</reference>